<dbReference type="AlphaFoldDB" id="Q5C7Z2"/>
<protein>
    <submittedName>
        <fullName evidence="1">Uncharacterized protein</fullName>
    </submittedName>
</protein>
<reference evidence="1" key="1">
    <citation type="submission" date="2005-03" db="EMBL/GenBank/DDBJ databases">
        <authorList>
            <person name="Han Z."/>
        </authorList>
    </citation>
    <scope>NUCLEOTIDE SEQUENCE</scope>
</reference>
<name>Q5C7Z2_SCHJA</name>
<dbReference type="EMBL" id="AY808343">
    <property type="protein sequence ID" value="AAX24232.1"/>
    <property type="molecule type" value="mRNA"/>
</dbReference>
<sequence length="60" mass="6971">MIASDHDNFNASRSTLCNCVGHSGSWWINHRAQPNKTQICEGEVRLIYIESITFFICIRW</sequence>
<evidence type="ECO:0000313" key="1">
    <source>
        <dbReference type="EMBL" id="AAX24232.1"/>
    </source>
</evidence>
<organism evidence="1">
    <name type="scientific">Schistosoma japonicum</name>
    <name type="common">Blood fluke</name>
    <dbReference type="NCBI Taxonomy" id="6182"/>
    <lineage>
        <taxon>Eukaryota</taxon>
        <taxon>Metazoa</taxon>
        <taxon>Spiralia</taxon>
        <taxon>Lophotrochozoa</taxon>
        <taxon>Platyhelminthes</taxon>
        <taxon>Trematoda</taxon>
        <taxon>Digenea</taxon>
        <taxon>Strigeidida</taxon>
        <taxon>Schistosomatoidea</taxon>
        <taxon>Schistosomatidae</taxon>
        <taxon>Schistosoma</taxon>
    </lineage>
</organism>
<accession>Q5C7Z2</accession>
<proteinExistence type="evidence at transcript level"/>
<reference evidence="1" key="2">
    <citation type="journal article" date="2006" name="PLoS Pathog.">
        <title>New perspectives on host-parasite interplay by comparative transcriptomic and proteomic analyses of Schistosoma japonicum.</title>
        <authorList>
            <person name="Liu F."/>
            <person name="Lu J."/>
            <person name="Hu W."/>
            <person name="Wang S.Y."/>
            <person name="Cui S.J."/>
            <person name="Chi M."/>
            <person name="Yan Q."/>
            <person name="Wang X.R."/>
            <person name="Song H.D."/>
            <person name="Xu X.N."/>
            <person name="Wang J.J."/>
            <person name="Zhang X.L."/>
            <person name="Zhang X."/>
            <person name="Wang Z.Q."/>
            <person name="Xue C.L."/>
            <person name="Brindley P.J."/>
            <person name="McManus D.P."/>
            <person name="Yang P.Y."/>
            <person name="Feng Z."/>
            <person name="Chen Z."/>
            <person name="Han Z.G."/>
        </authorList>
    </citation>
    <scope>NUCLEOTIDE SEQUENCE</scope>
</reference>